<proteinExistence type="inferred from homology"/>
<comment type="subcellular location">
    <subcellularLocation>
        <location evidence="1">Cell projection</location>
        <location evidence="1">Cilium membrane</location>
        <topology evidence="1">Multi-pass membrane protein</topology>
    </subcellularLocation>
</comment>
<feature type="transmembrane region" description="Helical" evidence="19">
    <location>
        <begin position="133"/>
        <end position="155"/>
    </location>
</feature>
<evidence type="ECO:0000256" key="6">
    <source>
        <dbReference type="ARBA" id="ARBA00022725"/>
    </source>
</evidence>
<dbReference type="GO" id="GO:0042048">
    <property type="term" value="P:olfactory behavior"/>
    <property type="evidence" value="ECO:0000318"/>
    <property type="project" value="GO_Central"/>
</dbReference>
<organism evidence="20 21">
    <name type="scientific">Caenorhabditis elegans</name>
    <dbReference type="NCBI Taxonomy" id="6239"/>
    <lineage>
        <taxon>Eukaryota</taxon>
        <taxon>Metazoa</taxon>
        <taxon>Ecdysozoa</taxon>
        <taxon>Nematoda</taxon>
        <taxon>Chromadorea</taxon>
        <taxon>Rhabditida</taxon>
        <taxon>Rhabditina</taxon>
        <taxon>Rhabditomorpha</taxon>
        <taxon>Rhabditoidea</taxon>
        <taxon>Rhabditidae</taxon>
        <taxon>Peloderinae</taxon>
        <taxon>Caenorhabditis</taxon>
    </lineage>
</organism>
<evidence type="ECO:0000256" key="12">
    <source>
        <dbReference type="ARBA" id="ARBA00023273"/>
    </source>
</evidence>
<dbReference type="eggNOG" id="ENOG502TH5X">
    <property type="taxonomic scope" value="Eukaryota"/>
</dbReference>
<keyword evidence="10 20" id="KW-0675">Receptor</keyword>
<protein>
    <recommendedName>
        <fullName evidence="16">Serpentine receptor class r-10</fullName>
    </recommendedName>
    <alternativeName>
        <fullName evidence="17">Odorant response abnormal protein 10</fullName>
    </alternativeName>
    <alternativeName>
        <fullName evidence="18">Olfactory receptor 10</fullName>
    </alternativeName>
</protein>
<evidence type="ECO:0000313" key="22">
    <source>
        <dbReference type="WormBase" id="R08H2.2"/>
    </source>
</evidence>
<dbReference type="CTD" id="187709"/>
<dbReference type="FunCoup" id="O17996">
    <property type="interactions" value="3"/>
</dbReference>
<evidence type="ECO:0000256" key="2">
    <source>
        <dbReference type="ARBA" id="ARBA00022475"/>
    </source>
</evidence>
<evidence type="ECO:0000256" key="19">
    <source>
        <dbReference type="SAM" id="Phobius"/>
    </source>
</evidence>
<keyword evidence="2" id="KW-1003">Cell membrane</keyword>
<keyword evidence="9 19" id="KW-0472">Membrane</keyword>
<dbReference type="SUPFAM" id="SSF81321">
    <property type="entry name" value="Family A G protein-coupled receptor-like"/>
    <property type="match status" value="1"/>
</dbReference>
<dbReference type="WormBase" id="R08H2.2">
    <property type="protein sequence ID" value="CE16304"/>
    <property type="gene ID" value="WBGene00006147"/>
    <property type="gene designation" value="str-88"/>
</dbReference>
<dbReference type="InParanoid" id="O17996"/>
<dbReference type="GO" id="GO:0038022">
    <property type="term" value="F:G protein-coupled olfactory receptor activity"/>
    <property type="evidence" value="ECO:0000318"/>
    <property type="project" value="GO_Central"/>
</dbReference>
<keyword evidence="8" id="KW-0969">Cilium</keyword>
<evidence type="ECO:0000256" key="13">
    <source>
        <dbReference type="ARBA" id="ARBA00054965"/>
    </source>
</evidence>
<keyword evidence="6" id="KW-0552">Olfaction</keyword>
<dbReference type="GO" id="GO:0005886">
    <property type="term" value="C:plasma membrane"/>
    <property type="evidence" value="ECO:0000318"/>
    <property type="project" value="GO_Central"/>
</dbReference>
<evidence type="ECO:0000256" key="10">
    <source>
        <dbReference type="ARBA" id="ARBA00023170"/>
    </source>
</evidence>
<keyword evidence="3" id="KW-0145">Chemotaxis</keyword>
<dbReference type="PaxDb" id="6239-R08H2.2"/>
<dbReference type="OrthoDB" id="5826460at2759"/>
<evidence type="ECO:0000256" key="15">
    <source>
        <dbReference type="ARBA" id="ARBA00064300"/>
    </source>
</evidence>
<dbReference type="GO" id="GO:0060170">
    <property type="term" value="C:ciliary membrane"/>
    <property type="evidence" value="ECO:0007669"/>
    <property type="project" value="UniProtKB-SubCell"/>
</dbReference>
<dbReference type="Gene3D" id="1.20.1070.10">
    <property type="entry name" value="Rhodopsin 7-helix transmembrane proteins"/>
    <property type="match status" value="1"/>
</dbReference>
<comment type="function">
    <text evidence="13">An odorant receptor which affects chemotaxis to the volatile odorant diacetyl. Specifies AWA neuronal cell fate via the odr-7 pathway.</text>
</comment>
<accession>O17996</accession>
<dbReference type="GO" id="GO:0007186">
    <property type="term" value="P:G protein-coupled receptor signaling pathway"/>
    <property type="evidence" value="ECO:0000318"/>
    <property type="project" value="GO_Central"/>
</dbReference>
<dbReference type="PIR" id="T24059">
    <property type="entry name" value="T24059"/>
</dbReference>
<feature type="transmembrane region" description="Helical" evidence="19">
    <location>
        <begin position="16"/>
        <end position="34"/>
    </location>
</feature>
<evidence type="ECO:0000256" key="17">
    <source>
        <dbReference type="ARBA" id="ARBA00078653"/>
    </source>
</evidence>
<evidence type="ECO:0000256" key="3">
    <source>
        <dbReference type="ARBA" id="ARBA00022500"/>
    </source>
</evidence>
<feature type="transmembrane region" description="Helical" evidence="19">
    <location>
        <begin position="89"/>
        <end position="113"/>
    </location>
</feature>
<evidence type="ECO:0000313" key="21">
    <source>
        <dbReference type="Proteomes" id="UP000001940"/>
    </source>
</evidence>
<dbReference type="GeneID" id="187709"/>
<dbReference type="Pfam" id="PF10326">
    <property type="entry name" value="7TM_GPCR_Str"/>
    <property type="match status" value="1"/>
</dbReference>
<evidence type="ECO:0000313" key="20">
    <source>
        <dbReference type="EMBL" id="CAB04639.1"/>
    </source>
</evidence>
<keyword evidence="12" id="KW-0966">Cell projection</keyword>
<dbReference type="HOGENOM" id="CLU_036335_2_0_1"/>
<dbReference type="Proteomes" id="UP000001940">
    <property type="component" value="Chromosome V"/>
</dbReference>
<keyword evidence="11" id="KW-0325">Glycoprotein</keyword>
<dbReference type="SMR" id="O17996"/>
<keyword evidence="5 19" id="KW-0812">Transmembrane</keyword>
<dbReference type="InterPro" id="IPR019428">
    <property type="entry name" value="7TM_GPCR_serpentine_rcpt_Str"/>
</dbReference>
<comment type="similarity">
    <text evidence="14">Belongs to the nematode receptor-like protein str family.</text>
</comment>
<feature type="transmembrane region" description="Helical" evidence="19">
    <location>
        <begin position="46"/>
        <end position="69"/>
    </location>
</feature>
<evidence type="ECO:0000256" key="16">
    <source>
        <dbReference type="ARBA" id="ARBA00067967"/>
    </source>
</evidence>
<evidence type="ECO:0000256" key="5">
    <source>
        <dbReference type="ARBA" id="ARBA00022692"/>
    </source>
</evidence>
<dbReference type="PANTHER" id="PTHR22943:SF76">
    <property type="entry name" value="SEVEN TM RECEPTOR"/>
    <property type="match status" value="1"/>
</dbReference>
<evidence type="ECO:0000256" key="18">
    <source>
        <dbReference type="ARBA" id="ARBA00082489"/>
    </source>
</evidence>
<dbReference type="GO" id="GO:0006935">
    <property type="term" value="P:chemotaxis"/>
    <property type="evidence" value="ECO:0007669"/>
    <property type="project" value="UniProtKB-KW"/>
</dbReference>
<feature type="transmembrane region" description="Helical" evidence="19">
    <location>
        <begin position="249"/>
        <end position="272"/>
    </location>
</feature>
<feature type="transmembrane region" description="Helical" evidence="19">
    <location>
        <begin position="284"/>
        <end position="307"/>
    </location>
</feature>
<dbReference type="AGR" id="WB:WBGene00006147"/>
<comment type="subunit">
    <text evidence="15">Interacts with odr-4.</text>
</comment>
<evidence type="ECO:0000256" key="9">
    <source>
        <dbReference type="ARBA" id="ARBA00023136"/>
    </source>
</evidence>
<dbReference type="FunFam" id="1.20.1070.10:FF:000128">
    <property type="entry name" value="Seven TM Receptor"/>
    <property type="match status" value="1"/>
</dbReference>
<evidence type="ECO:0000256" key="11">
    <source>
        <dbReference type="ARBA" id="ARBA00023180"/>
    </source>
</evidence>
<feature type="transmembrane region" description="Helical" evidence="19">
    <location>
        <begin position="203"/>
        <end position="228"/>
    </location>
</feature>
<dbReference type="RefSeq" id="NP_506821.1">
    <property type="nucleotide sequence ID" value="NM_074420.1"/>
</dbReference>
<evidence type="ECO:0000256" key="1">
    <source>
        <dbReference type="ARBA" id="ARBA00004272"/>
    </source>
</evidence>
<dbReference type="EMBL" id="BX284605">
    <property type="protein sequence ID" value="CAB04639.1"/>
    <property type="molecule type" value="Genomic_DNA"/>
</dbReference>
<name>O17996_CAEEL</name>
<evidence type="ECO:0000256" key="4">
    <source>
        <dbReference type="ARBA" id="ARBA00022606"/>
    </source>
</evidence>
<dbReference type="PANTHER" id="PTHR22943">
    <property type="entry name" value="7-TRANSMEMBRANE DOMAIN RECEPTOR C.ELEGANS"/>
    <property type="match status" value="1"/>
</dbReference>
<dbReference type="KEGG" id="cel:CELE_R08H2.2"/>
<keyword evidence="4" id="KW-0716">Sensory transduction</keyword>
<keyword evidence="7 19" id="KW-1133">Transmembrane helix</keyword>
<keyword evidence="21" id="KW-1185">Reference proteome</keyword>
<dbReference type="UCSC" id="R08H2.2">
    <property type="organism name" value="c. elegans"/>
</dbReference>
<evidence type="ECO:0000256" key="8">
    <source>
        <dbReference type="ARBA" id="ARBA00023069"/>
    </source>
</evidence>
<evidence type="ECO:0000256" key="14">
    <source>
        <dbReference type="ARBA" id="ARBA00061678"/>
    </source>
</evidence>
<dbReference type="AlphaFoldDB" id="O17996"/>
<evidence type="ECO:0000256" key="7">
    <source>
        <dbReference type="ARBA" id="ARBA00022989"/>
    </source>
</evidence>
<dbReference type="PhylomeDB" id="O17996"/>
<gene>
    <name evidence="20 22" type="primary">str-88</name>
    <name evidence="20" type="ORF">CELE_R08H2.2</name>
    <name evidence="22" type="ORF">R08H2.2</name>
</gene>
<sequence>MSARWVLDLTARSEEFGLVTAVFSNSILLYMLFYKANPSFGAYRRLMISYAVIEMVYSILSFTSGMMAHSTETSCISFNLYHGYVSRDLAPIFLVDFCGIYFTLILILVVHFIYRYVVVCDFHKLRFFNGPYLMFWVIGAAVSGFSLGYLKLWAFPEREHLTNELREEFSQFYNLSMEEVVYNGPNFYKCNEIGECARPSADWIMQLILTGGLVNSVIIMSYCGFCCCKKLRENRKHASCRTADLQNQLMIALIVQAVIPIVFMYIPILLFFTTPIFHIGFGPYINVAMATLAIYPPMDQFFIIYIIKDFRTALKEIFKCGKAVSDASSSSQAFSSRLT</sequence>
<reference evidence="20 21" key="1">
    <citation type="journal article" date="1998" name="Science">
        <title>Genome sequence of the nematode C. elegans: a platform for investigating biology.</title>
        <authorList>
            <consortium name="The C. elegans sequencing consortium"/>
            <person name="Sulson J.E."/>
            <person name="Waterston R."/>
        </authorList>
    </citation>
    <scope>NUCLEOTIDE SEQUENCE [LARGE SCALE GENOMIC DNA]</scope>
    <source>
        <strain evidence="20 21">Bristol N2</strain>
    </source>
</reference>